<dbReference type="InterPro" id="IPR013783">
    <property type="entry name" value="Ig-like_fold"/>
</dbReference>
<protein>
    <submittedName>
        <fullName evidence="2">Esterase</fullName>
    </submittedName>
</protein>
<proteinExistence type="predicted"/>
<feature type="domain" description="Glycoside hydrolase family 13 N-terminal" evidence="1">
    <location>
        <begin position="39"/>
        <end position="97"/>
    </location>
</feature>
<accession>A0ABR8MTF0</accession>
<comment type="caution">
    <text evidence="2">The sequence shown here is derived from an EMBL/GenBank/DDBJ whole genome shotgun (WGS) entry which is preliminary data.</text>
</comment>
<reference evidence="2 3" key="1">
    <citation type="submission" date="2020-09" db="EMBL/GenBank/DDBJ databases">
        <title>Paenibacillus sp. strain PR3 16S rRNA gene Genome sequencing and assembly.</title>
        <authorList>
            <person name="Kim J."/>
        </authorList>
    </citation>
    <scope>NUCLEOTIDE SEQUENCE [LARGE SCALE GENOMIC DNA]</scope>
    <source>
        <strain evidence="2 3">PR3</strain>
    </source>
</reference>
<dbReference type="EMBL" id="JACXZA010000002">
    <property type="protein sequence ID" value="MBD3918910.1"/>
    <property type="molecule type" value="Genomic_DNA"/>
</dbReference>
<organism evidence="2 3">
    <name type="scientific">Paenibacillus terricola</name>
    <dbReference type="NCBI Taxonomy" id="2763503"/>
    <lineage>
        <taxon>Bacteria</taxon>
        <taxon>Bacillati</taxon>
        <taxon>Bacillota</taxon>
        <taxon>Bacilli</taxon>
        <taxon>Bacillales</taxon>
        <taxon>Paenibacillaceae</taxon>
        <taxon>Paenibacillus</taxon>
    </lineage>
</organism>
<dbReference type="Gene3D" id="2.60.40.10">
    <property type="entry name" value="Immunoglobulins"/>
    <property type="match status" value="1"/>
</dbReference>
<dbReference type="PANTHER" id="PTHR48098:SF1">
    <property type="entry name" value="DIACYLGLYCEROL ACYLTRANSFERASE_MYCOLYLTRANSFERASE AG85A"/>
    <property type="match status" value="1"/>
</dbReference>
<dbReference type="InterPro" id="IPR050583">
    <property type="entry name" value="Mycobacterial_A85_antigen"/>
</dbReference>
<dbReference type="Proteomes" id="UP000609346">
    <property type="component" value="Unassembled WGS sequence"/>
</dbReference>
<evidence type="ECO:0000313" key="2">
    <source>
        <dbReference type="EMBL" id="MBD3918910.1"/>
    </source>
</evidence>
<dbReference type="Gene3D" id="3.40.50.1820">
    <property type="entry name" value="alpha/beta hydrolase"/>
    <property type="match status" value="1"/>
</dbReference>
<name>A0ABR8MTF0_9BACL</name>
<evidence type="ECO:0000259" key="1">
    <source>
        <dbReference type="Pfam" id="PF02922"/>
    </source>
</evidence>
<sequence length="375" mass="43215">MNQALYSHALFFDPLDRKVEWSRIDRHLNRIPYAKEEKGAQALENGGIRFHFYAPSANAVKVAGLMGREYEMHRREDGYWTVDVDDIPPGFHYHHYVVDGVSTTNPLTAYGYGGFQPVNFLEVPDPSFDAYLLRQVPHGSIRMEHYESKITGRTRCCWVYTPPGYDSNVHRHYPVLYLQHGGGENETGWIWQGKINYLIDNLLAEGKCKEMIVVMNSGYAFKEDETSDFLPGDFDSVLTQDCIPFIEQQFRVLTDRESRAMAGLSMGAFQTLHTAFKHLELFAWIGMFSGSMEHKGHGLFDHRERFVDVEAFNAQVKLLFLAMGEQEGGYEPIVKQYEELQALGVACTLYTCPGYHDWTVWRKSAYEWLQRLFQA</sequence>
<dbReference type="InterPro" id="IPR000801">
    <property type="entry name" value="Esterase-like"/>
</dbReference>
<dbReference type="PANTHER" id="PTHR48098">
    <property type="entry name" value="ENTEROCHELIN ESTERASE-RELATED"/>
    <property type="match status" value="1"/>
</dbReference>
<dbReference type="Pfam" id="PF00756">
    <property type="entry name" value="Esterase"/>
    <property type="match status" value="1"/>
</dbReference>
<dbReference type="SUPFAM" id="SSF53474">
    <property type="entry name" value="alpha/beta-Hydrolases"/>
    <property type="match status" value="1"/>
</dbReference>
<dbReference type="InterPro" id="IPR029058">
    <property type="entry name" value="AB_hydrolase_fold"/>
</dbReference>
<dbReference type="RefSeq" id="WP_191203199.1">
    <property type="nucleotide sequence ID" value="NZ_JACXZA010000002.1"/>
</dbReference>
<gene>
    <name evidence="2" type="ORF">H8B09_09115</name>
</gene>
<dbReference type="Pfam" id="PF02922">
    <property type="entry name" value="CBM_48"/>
    <property type="match status" value="1"/>
</dbReference>
<dbReference type="InterPro" id="IPR014756">
    <property type="entry name" value="Ig_E-set"/>
</dbReference>
<keyword evidence="3" id="KW-1185">Reference proteome</keyword>
<dbReference type="SUPFAM" id="SSF81296">
    <property type="entry name" value="E set domains"/>
    <property type="match status" value="1"/>
</dbReference>
<evidence type="ECO:0000313" key="3">
    <source>
        <dbReference type="Proteomes" id="UP000609346"/>
    </source>
</evidence>
<dbReference type="InterPro" id="IPR004193">
    <property type="entry name" value="Glyco_hydro_13_N"/>
</dbReference>